<keyword evidence="2" id="KW-1185">Reference proteome</keyword>
<organism evidence="1 2">
    <name type="scientific">Pleurodeles waltl</name>
    <name type="common">Iberian ribbed newt</name>
    <dbReference type="NCBI Taxonomy" id="8319"/>
    <lineage>
        <taxon>Eukaryota</taxon>
        <taxon>Metazoa</taxon>
        <taxon>Chordata</taxon>
        <taxon>Craniata</taxon>
        <taxon>Vertebrata</taxon>
        <taxon>Euteleostomi</taxon>
        <taxon>Amphibia</taxon>
        <taxon>Batrachia</taxon>
        <taxon>Caudata</taxon>
        <taxon>Salamandroidea</taxon>
        <taxon>Salamandridae</taxon>
        <taxon>Pleurodelinae</taxon>
        <taxon>Pleurodeles</taxon>
    </lineage>
</organism>
<dbReference type="Proteomes" id="UP001066276">
    <property type="component" value="Chromosome 6"/>
</dbReference>
<gene>
    <name evidence="1" type="ORF">NDU88_012448</name>
</gene>
<dbReference type="EMBL" id="JANPWB010000010">
    <property type="protein sequence ID" value="KAJ1146167.1"/>
    <property type="molecule type" value="Genomic_DNA"/>
</dbReference>
<dbReference type="AlphaFoldDB" id="A0AAV7R2U9"/>
<evidence type="ECO:0000313" key="2">
    <source>
        <dbReference type="Proteomes" id="UP001066276"/>
    </source>
</evidence>
<comment type="caution">
    <text evidence="1">The sequence shown here is derived from an EMBL/GenBank/DDBJ whole genome shotgun (WGS) entry which is preliminary data.</text>
</comment>
<proteinExistence type="predicted"/>
<reference evidence="1" key="1">
    <citation type="journal article" date="2022" name="bioRxiv">
        <title>Sequencing and chromosome-scale assembly of the giantPleurodeles waltlgenome.</title>
        <authorList>
            <person name="Brown T."/>
            <person name="Elewa A."/>
            <person name="Iarovenko S."/>
            <person name="Subramanian E."/>
            <person name="Araus A.J."/>
            <person name="Petzold A."/>
            <person name="Susuki M."/>
            <person name="Suzuki K.-i.T."/>
            <person name="Hayashi T."/>
            <person name="Toyoda A."/>
            <person name="Oliveira C."/>
            <person name="Osipova E."/>
            <person name="Leigh N.D."/>
            <person name="Simon A."/>
            <person name="Yun M.H."/>
        </authorList>
    </citation>
    <scope>NUCLEOTIDE SEQUENCE</scope>
    <source>
        <strain evidence="1">20211129_DDA</strain>
        <tissue evidence="1">Liver</tissue>
    </source>
</reference>
<sequence>MSQEPCAPGGYRVPRSVPMSHEPCAPAGYRVPRSAPMSQEPCALGGVRVTEPYSRLVVGSSCLDEARGDRAGLHLRQKTPAPLQSADGLAQVLLLLEKLRSFVNSDLT</sequence>
<name>A0AAV7R2U9_PLEWA</name>
<accession>A0AAV7R2U9</accession>
<evidence type="ECO:0000313" key="1">
    <source>
        <dbReference type="EMBL" id="KAJ1146167.1"/>
    </source>
</evidence>
<protein>
    <submittedName>
        <fullName evidence="1">Uncharacterized protein</fullName>
    </submittedName>
</protein>